<dbReference type="RefSeq" id="WP_305001326.1">
    <property type="nucleotide sequence ID" value="NZ_JAUQUB010000001.1"/>
</dbReference>
<feature type="DNA-binding region" description="H-T-H motif" evidence="2">
    <location>
        <begin position="33"/>
        <end position="52"/>
    </location>
</feature>
<dbReference type="EMBL" id="JAUQUB010000001">
    <property type="protein sequence ID" value="MDO7880900.1"/>
    <property type="molecule type" value="Genomic_DNA"/>
</dbReference>
<dbReference type="PANTHER" id="PTHR30055:SF146">
    <property type="entry name" value="HTH-TYPE TRANSCRIPTIONAL DUAL REGULATOR CECR"/>
    <property type="match status" value="1"/>
</dbReference>
<dbReference type="InterPro" id="IPR039536">
    <property type="entry name" value="TetR_C_Proteobacteria"/>
</dbReference>
<gene>
    <name evidence="4" type="ORF">Q5716_01530</name>
</gene>
<evidence type="ECO:0000313" key="5">
    <source>
        <dbReference type="Proteomes" id="UP001241072"/>
    </source>
</evidence>
<name>A0ABT9BNA1_9MICO</name>
<evidence type="ECO:0000256" key="1">
    <source>
        <dbReference type="ARBA" id="ARBA00023125"/>
    </source>
</evidence>
<dbReference type="InterPro" id="IPR001647">
    <property type="entry name" value="HTH_TetR"/>
</dbReference>
<protein>
    <submittedName>
        <fullName evidence="4">TetR/AcrR family transcriptional regulator</fullName>
    </submittedName>
</protein>
<dbReference type="Gene3D" id="1.10.357.10">
    <property type="entry name" value="Tetracycline Repressor, domain 2"/>
    <property type="match status" value="1"/>
</dbReference>
<keyword evidence="1 2" id="KW-0238">DNA-binding</keyword>
<dbReference type="Proteomes" id="UP001241072">
    <property type="component" value="Unassembled WGS sequence"/>
</dbReference>
<dbReference type="PROSITE" id="PS50977">
    <property type="entry name" value="HTH_TETR_2"/>
    <property type="match status" value="1"/>
</dbReference>
<comment type="caution">
    <text evidence="4">The sequence shown here is derived from an EMBL/GenBank/DDBJ whole genome shotgun (WGS) entry which is preliminary data.</text>
</comment>
<dbReference type="InterPro" id="IPR009057">
    <property type="entry name" value="Homeodomain-like_sf"/>
</dbReference>
<reference evidence="4 5" key="1">
    <citation type="submission" date="2023-07" db="EMBL/GenBank/DDBJ databases">
        <title>Protaetiibacter sp. nov WY-16 isolated from soil.</title>
        <authorList>
            <person name="Liu B."/>
            <person name="Wan Y."/>
        </authorList>
    </citation>
    <scope>NUCLEOTIDE SEQUENCE [LARGE SCALE GENOMIC DNA]</scope>
    <source>
        <strain evidence="4 5">WY-16</strain>
    </source>
</reference>
<evidence type="ECO:0000259" key="3">
    <source>
        <dbReference type="PROSITE" id="PS50977"/>
    </source>
</evidence>
<dbReference type="Pfam" id="PF00440">
    <property type="entry name" value="TetR_N"/>
    <property type="match status" value="1"/>
</dbReference>
<sequence length="207" mass="22924">MGEQEDPRVTRSRGRILESARTVFLREGYLGTTLDQVAVESGVAKRTIYNLYADKDDLFRATILSAIEIADRFAASIAADVVEVDSVEDLPSIAERLAEATLLGPALPLRRLLVMESRRFPDLVSEYRRRAPEAVMSALSELFRRAGRAGSLDIRDPRLAAEHFAFLIMGADLDRGMFTGQHPPRTAVTALARDGAEAFLRAYRVSD</sequence>
<dbReference type="PRINTS" id="PR00455">
    <property type="entry name" value="HTHTETR"/>
</dbReference>
<dbReference type="PANTHER" id="PTHR30055">
    <property type="entry name" value="HTH-TYPE TRANSCRIPTIONAL REGULATOR RUTR"/>
    <property type="match status" value="1"/>
</dbReference>
<dbReference type="InterPro" id="IPR036271">
    <property type="entry name" value="Tet_transcr_reg_TetR-rel_C_sf"/>
</dbReference>
<proteinExistence type="predicted"/>
<dbReference type="InterPro" id="IPR050109">
    <property type="entry name" value="HTH-type_TetR-like_transc_reg"/>
</dbReference>
<organism evidence="4 5">
    <name type="scientific">Antiquaquibacter soli</name>
    <dbReference type="NCBI Taxonomy" id="3064523"/>
    <lineage>
        <taxon>Bacteria</taxon>
        <taxon>Bacillati</taxon>
        <taxon>Actinomycetota</taxon>
        <taxon>Actinomycetes</taxon>
        <taxon>Micrococcales</taxon>
        <taxon>Microbacteriaceae</taxon>
        <taxon>Antiquaquibacter</taxon>
    </lineage>
</organism>
<dbReference type="SUPFAM" id="SSF46689">
    <property type="entry name" value="Homeodomain-like"/>
    <property type="match status" value="1"/>
</dbReference>
<dbReference type="Pfam" id="PF14246">
    <property type="entry name" value="TetR_C_7"/>
    <property type="match status" value="1"/>
</dbReference>
<dbReference type="SUPFAM" id="SSF48498">
    <property type="entry name" value="Tetracyclin repressor-like, C-terminal domain"/>
    <property type="match status" value="1"/>
</dbReference>
<feature type="domain" description="HTH tetR-type" evidence="3">
    <location>
        <begin position="10"/>
        <end position="70"/>
    </location>
</feature>
<accession>A0ABT9BNA1</accession>
<evidence type="ECO:0000313" key="4">
    <source>
        <dbReference type="EMBL" id="MDO7880900.1"/>
    </source>
</evidence>
<evidence type="ECO:0000256" key="2">
    <source>
        <dbReference type="PROSITE-ProRule" id="PRU00335"/>
    </source>
</evidence>
<keyword evidence="5" id="KW-1185">Reference proteome</keyword>